<dbReference type="EMBL" id="DF237121">
    <property type="protein sequence ID" value="GAQ84001.1"/>
    <property type="molecule type" value="Genomic_DNA"/>
</dbReference>
<feature type="region of interest" description="Disordered" evidence="1">
    <location>
        <begin position="51"/>
        <end position="118"/>
    </location>
</feature>
<gene>
    <name evidence="2" type="ORF">KFL_001720125</name>
</gene>
<sequence length="368" mass="39168">MENESGFAWPSPVEPRGGFGFAKGQQAMSTDGPSTLECLLDEAYRAPDTSWQSFPGHFSGGQTPAAFPPSSGELSGWPAESFPAPEPSPFEGFQPSASPGGIPPWTSAPFPGQGDSVTAITRAFPGQPIVINHYHYHNAQSFDPAPSSGHYLGQQQSVGGHSPPQVQSSPPGYSSPVSDNPAPRYYGSLPSDGYLTRPFNRAETILNPGYPPTRSVSHSKPLTLCPELAATDSPETQTNYPGFPSNRPLTQVLSQPRPERSQSLTEPVLAGAHKRPGGAEGEPGRKRARARSAPPTWFELPGEAESPGQLNPFQDVPYGKRPGREVKERTVAVSRPPHLSNYLQGALNRFVADSSGNPGGQGLGGRRQ</sequence>
<organism evidence="2 3">
    <name type="scientific">Klebsormidium nitens</name>
    <name type="common">Green alga</name>
    <name type="synonym">Ulothrix nitens</name>
    <dbReference type="NCBI Taxonomy" id="105231"/>
    <lineage>
        <taxon>Eukaryota</taxon>
        <taxon>Viridiplantae</taxon>
        <taxon>Streptophyta</taxon>
        <taxon>Klebsormidiophyceae</taxon>
        <taxon>Klebsormidiales</taxon>
        <taxon>Klebsormidiaceae</taxon>
        <taxon>Klebsormidium</taxon>
    </lineage>
</organism>
<feature type="region of interest" description="Disordered" evidence="1">
    <location>
        <begin position="1"/>
        <end position="33"/>
    </location>
</feature>
<keyword evidence="3" id="KW-1185">Reference proteome</keyword>
<proteinExistence type="predicted"/>
<protein>
    <submittedName>
        <fullName evidence="2">Uncharacterized protein</fullName>
    </submittedName>
</protein>
<reference evidence="2 3" key="1">
    <citation type="journal article" date="2014" name="Nat. Commun.">
        <title>Klebsormidium flaccidum genome reveals primary factors for plant terrestrial adaptation.</title>
        <authorList>
            <person name="Hori K."/>
            <person name="Maruyama F."/>
            <person name="Fujisawa T."/>
            <person name="Togashi T."/>
            <person name="Yamamoto N."/>
            <person name="Seo M."/>
            <person name="Sato S."/>
            <person name="Yamada T."/>
            <person name="Mori H."/>
            <person name="Tajima N."/>
            <person name="Moriyama T."/>
            <person name="Ikeuchi M."/>
            <person name="Watanabe M."/>
            <person name="Wada H."/>
            <person name="Kobayashi K."/>
            <person name="Saito M."/>
            <person name="Masuda T."/>
            <person name="Sasaki-Sekimoto Y."/>
            <person name="Mashiguchi K."/>
            <person name="Awai K."/>
            <person name="Shimojima M."/>
            <person name="Masuda S."/>
            <person name="Iwai M."/>
            <person name="Nobusawa T."/>
            <person name="Narise T."/>
            <person name="Kondo S."/>
            <person name="Saito H."/>
            <person name="Sato R."/>
            <person name="Murakawa M."/>
            <person name="Ihara Y."/>
            <person name="Oshima-Yamada Y."/>
            <person name="Ohtaka K."/>
            <person name="Satoh M."/>
            <person name="Sonobe K."/>
            <person name="Ishii M."/>
            <person name="Ohtani R."/>
            <person name="Kanamori-Sato M."/>
            <person name="Honoki R."/>
            <person name="Miyazaki D."/>
            <person name="Mochizuki H."/>
            <person name="Umetsu J."/>
            <person name="Higashi K."/>
            <person name="Shibata D."/>
            <person name="Kamiya Y."/>
            <person name="Sato N."/>
            <person name="Nakamura Y."/>
            <person name="Tabata S."/>
            <person name="Ida S."/>
            <person name="Kurokawa K."/>
            <person name="Ohta H."/>
        </authorList>
    </citation>
    <scope>NUCLEOTIDE SEQUENCE [LARGE SCALE GENOMIC DNA]</scope>
    <source>
        <strain evidence="2 3">NIES-2285</strain>
    </source>
</reference>
<evidence type="ECO:0000313" key="3">
    <source>
        <dbReference type="Proteomes" id="UP000054558"/>
    </source>
</evidence>
<accession>A0A0U9HNX9</accession>
<feature type="compositionally biased region" description="Polar residues" evidence="1">
    <location>
        <begin position="153"/>
        <end position="178"/>
    </location>
</feature>
<dbReference type="AlphaFoldDB" id="A0A0U9HNX9"/>
<evidence type="ECO:0000313" key="2">
    <source>
        <dbReference type="EMBL" id="GAQ84001.1"/>
    </source>
</evidence>
<name>A0A0U9HNX9_KLENI</name>
<feature type="region of interest" description="Disordered" evidence="1">
    <location>
        <begin position="232"/>
        <end position="323"/>
    </location>
</feature>
<dbReference type="Proteomes" id="UP000054558">
    <property type="component" value="Unassembled WGS sequence"/>
</dbReference>
<feature type="region of interest" description="Disordered" evidence="1">
    <location>
        <begin position="142"/>
        <end position="189"/>
    </location>
</feature>
<evidence type="ECO:0000256" key="1">
    <source>
        <dbReference type="SAM" id="MobiDB-lite"/>
    </source>
</evidence>